<evidence type="ECO:0000256" key="1">
    <source>
        <dbReference type="SAM" id="SignalP"/>
    </source>
</evidence>
<evidence type="ECO:0000313" key="3">
    <source>
        <dbReference type="EMBL" id="MFD2908936.1"/>
    </source>
</evidence>
<feature type="signal peptide" evidence="1">
    <location>
        <begin position="1"/>
        <end position="21"/>
    </location>
</feature>
<proteinExistence type="predicted"/>
<protein>
    <submittedName>
        <fullName evidence="3">S41 family peptidase</fullName>
    </submittedName>
</protein>
<comment type="caution">
    <text evidence="3">The sequence shown here is derived from an EMBL/GenBank/DDBJ whole genome shotgun (WGS) entry which is preliminary data.</text>
</comment>
<evidence type="ECO:0000313" key="4">
    <source>
        <dbReference type="Proteomes" id="UP001597549"/>
    </source>
</evidence>
<accession>A0ABW5Z8Z4</accession>
<keyword evidence="4" id="KW-1185">Reference proteome</keyword>
<feature type="domain" description="Tail specific protease" evidence="2">
    <location>
        <begin position="249"/>
        <end position="423"/>
    </location>
</feature>
<dbReference type="InterPro" id="IPR029045">
    <property type="entry name" value="ClpP/crotonase-like_dom_sf"/>
</dbReference>
<evidence type="ECO:0000259" key="2">
    <source>
        <dbReference type="Pfam" id="PF03572"/>
    </source>
</evidence>
<name>A0ABW5Z8Z4_9FLAO</name>
<reference evidence="4" key="1">
    <citation type="journal article" date="2019" name="Int. J. Syst. Evol. Microbiol.">
        <title>The Global Catalogue of Microorganisms (GCM) 10K type strain sequencing project: providing services to taxonomists for standard genome sequencing and annotation.</title>
        <authorList>
            <consortium name="The Broad Institute Genomics Platform"/>
            <consortium name="The Broad Institute Genome Sequencing Center for Infectious Disease"/>
            <person name="Wu L."/>
            <person name="Ma J."/>
        </authorList>
    </citation>
    <scope>NUCLEOTIDE SEQUENCE [LARGE SCALE GENOMIC DNA]</scope>
    <source>
        <strain evidence="4">KCTC 52644</strain>
    </source>
</reference>
<sequence>MKKKSLLAIIISLLLLNFSFGQDYGDFPIITPEQALNDLEILHQGLDKFHSGMYWYTPKDSVDNAFKEVKKKINKDLSIPEYYKLIAPLVALSREGHTNISLPENIKKTIIDKASFLPITIVFLKEQLYCILDGSNLENIVLEGKEIESINGEKPIEIAKKLAGFLTADGYIKTSKFTDLSNFSLSLYYFYYYGNVKNFTLKFKEIEKPILIDSLQLAEIRKNVKNKQAIKERKAKKDLLEFKIITSETAYLGVHSFSNPDIKEGSKEKNIENFLVNSFESIATNKIKNIIIDVSENSGGTEGNESLLYSYLGENYQKYKTVRAKTQNAILDNGVDKPIELKTFGFLERTFVNKKMKDGSFERREWIGYGLKAFKKKPKNAFSGKVYVIISPLTYSGGSEFSNMVYTNDLATFVGEETGGGYYGNTSGYTQELILPNSKIEVNIPALQFVMNVAPKLPFGRGVIPHHEIIPTFEQYVNEENPSLDFILKSIEKDK</sequence>
<feature type="chain" id="PRO_5047148723" evidence="1">
    <location>
        <begin position="22"/>
        <end position="495"/>
    </location>
</feature>
<dbReference type="InterPro" id="IPR005151">
    <property type="entry name" value="Tail-specific_protease"/>
</dbReference>
<organism evidence="3 4">
    <name type="scientific">Flavobacterium ardleyense</name>
    <dbReference type="NCBI Taxonomy" id="2038737"/>
    <lineage>
        <taxon>Bacteria</taxon>
        <taxon>Pseudomonadati</taxon>
        <taxon>Bacteroidota</taxon>
        <taxon>Flavobacteriia</taxon>
        <taxon>Flavobacteriales</taxon>
        <taxon>Flavobacteriaceae</taxon>
        <taxon>Flavobacterium</taxon>
    </lineage>
</organism>
<keyword evidence="1" id="KW-0732">Signal</keyword>
<gene>
    <name evidence="3" type="ORF">ACFSX9_09320</name>
</gene>
<dbReference type="SUPFAM" id="SSF52096">
    <property type="entry name" value="ClpP/crotonase"/>
    <property type="match status" value="1"/>
</dbReference>
<dbReference type="Pfam" id="PF03572">
    <property type="entry name" value="Peptidase_S41"/>
    <property type="match status" value="1"/>
</dbReference>
<dbReference type="EMBL" id="JBHUOL010000012">
    <property type="protein sequence ID" value="MFD2908936.1"/>
    <property type="molecule type" value="Genomic_DNA"/>
</dbReference>
<dbReference type="RefSeq" id="WP_379806919.1">
    <property type="nucleotide sequence ID" value="NZ_JBHUOL010000012.1"/>
</dbReference>
<dbReference type="Proteomes" id="UP001597549">
    <property type="component" value="Unassembled WGS sequence"/>
</dbReference>
<dbReference type="Gene3D" id="3.90.226.10">
    <property type="entry name" value="2-enoyl-CoA Hydratase, Chain A, domain 1"/>
    <property type="match status" value="1"/>
</dbReference>